<organism evidence="1 2">
    <name type="scientific">Pseudomonas phage vB_PseuGesM_254</name>
    <dbReference type="NCBI Taxonomy" id="3092638"/>
    <lineage>
        <taxon>Viruses</taxon>
        <taxon>Duplodnaviria</taxon>
        <taxon>Heunggongvirae</taxon>
        <taxon>Uroviricota</taxon>
        <taxon>Caudoviricetes</taxon>
        <taxon>Vandenendeviridae</taxon>
        <taxon>Chemalvirus</taxon>
        <taxon>Chemalvirus PseuGes254</taxon>
    </lineage>
</organism>
<evidence type="ECO:0008006" key="3">
    <source>
        <dbReference type="Google" id="ProtNLM"/>
    </source>
</evidence>
<protein>
    <recommendedName>
        <fullName evidence="3">Lipoprotein</fullName>
    </recommendedName>
</protein>
<evidence type="ECO:0000313" key="1">
    <source>
        <dbReference type="EMBL" id="WOZ57592.1"/>
    </source>
</evidence>
<dbReference type="Proteomes" id="UP001305174">
    <property type="component" value="Segment"/>
</dbReference>
<reference evidence="2" key="1">
    <citation type="submission" date="2024-05" db="EMBL/GenBank/DDBJ databases">
        <authorList>
            <person name="Tikunov A.Y."/>
            <person name="Morozova V.V."/>
            <person name="Kozlova Y.N."/>
            <person name="Tikunova N.V."/>
            <person name="Babkin I.V."/>
        </authorList>
    </citation>
    <scope>NUCLEOTIDE SEQUENCE [LARGE SCALE GENOMIC DNA]</scope>
</reference>
<evidence type="ECO:0000313" key="2">
    <source>
        <dbReference type="Proteomes" id="UP001305174"/>
    </source>
</evidence>
<keyword evidence="2" id="KW-1185">Reference proteome</keyword>
<name>A0AAX4G6R7_9CAUD</name>
<dbReference type="EMBL" id="OR575930">
    <property type="protein sequence ID" value="WOZ57592.1"/>
    <property type="molecule type" value="Genomic_DNA"/>
</dbReference>
<accession>A0AAX4G6R7</accession>
<proteinExistence type="predicted"/>
<sequence length="84" mass="9491">MSILFATVAVVCTMSACNDYVIDTATDKLDGMVNTSQHNDQYQAVWQDEKGLTNWLDKYQIGETVFEIVSIDIENQTIKQDDIP</sequence>